<protein>
    <submittedName>
        <fullName evidence="2">Uncharacterized protein</fullName>
    </submittedName>
</protein>
<evidence type="ECO:0000256" key="1">
    <source>
        <dbReference type="SAM" id="MobiDB-lite"/>
    </source>
</evidence>
<accession>A0A3N0Z1R5</accession>
<proteinExistence type="predicted"/>
<evidence type="ECO:0000313" key="3">
    <source>
        <dbReference type="Proteomes" id="UP000281406"/>
    </source>
</evidence>
<feature type="compositionally biased region" description="Polar residues" evidence="1">
    <location>
        <begin position="234"/>
        <end position="244"/>
    </location>
</feature>
<sequence length="394" mass="41285">MDPAVALLSLEQRDRSLESHTLDFLELACLTHYPDRSLCVFYISSLSERSRARLPGSGPQKDFAALVAWVLVSNDSSFTVGPAEDDFATSPTPLPEASQPPSTNVTTEMFHVPTADRGGQPTAMDEPGPRKGSDSTIAPEPTSQQGSDQVSEPVTSPDGEGALVEREGWEESSAHNTTTMETMTDTGKYAEELKEVFMADLIDFFSESLTASSSVPPFLPFSRLTSPTCQMGMSSIFRPSTPSIQEDPLPPLPASTPPAPPRPVDTSASPWLLPPSAPPDTIGHTASPGSLFPAPPWSVVHLPAPTVPSGSSFPPAPPTSSVPPAQPLPSGCPPPPRTLVTMAPPRSPGPSAARGHIGSAVPSGSPAESPLVVPRVSSAPKLTPPWLLPPATLP</sequence>
<dbReference type="AlphaFoldDB" id="A0A3N0Z1R5"/>
<evidence type="ECO:0000313" key="2">
    <source>
        <dbReference type="EMBL" id="ROL52380.1"/>
    </source>
</evidence>
<name>A0A3N0Z1R5_ANAGA</name>
<feature type="region of interest" description="Disordered" evidence="1">
    <location>
        <begin position="234"/>
        <end position="372"/>
    </location>
</feature>
<feature type="region of interest" description="Disordered" evidence="1">
    <location>
        <begin position="82"/>
        <end position="160"/>
    </location>
</feature>
<keyword evidence="3" id="KW-1185">Reference proteome</keyword>
<dbReference type="Proteomes" id="UP000281406">
    <property type="component" value="Unassembled WGS sequence"/>
</dbReference>
<organism evidence="2 3">
    <name type="scientific">Anabarilius grahami</name>
    <name type="common">Kanglang fish</name>
    <name type="synonym">Barilius grahami</name>
    <dbReference type="NCBI Taxonomy" id="495550"/>
    <lineage>
        <taxon>Eukaryota</taxon>
        <taxon>Metazoa</taxon>
        <taxon>Chordata</taxon>
        <taxon>Craniata</taxon>
        <taxon>Vertebrata</taxon>
        <taxon>Euteleostomi</taxon>
        <taxon>Actinopterygii</taxon>
        <taxon>Neopterygii</taxon>
        <taxon>Teleostei</taxon>
        <taxon>Ostariophysi</taxon>
        <taxon>Cypriniformes</taxon>
        <taxon>Xenocyprididae</taxon>
        <taxon>Xenocypridinae</taxon>
        <taxon>Xenocypridinae incertae sedis</taxon>
        <taxon>Anabarilius</taxon>
    </lineage>
</organism>
<dbReference type="OrthoDB" id="8964191at2759"/>
<feature type="compositionally biased region" description="Polar residues" evidence="1">
    <location>
        <begin position="141"/>
        <end position="154"/>
    </location>
</feature>
<reference evidence="2 3" key="1">
    <citation type="submission" date="2018-10" db="EMBL/GenBank/DDBJ databases">
        <title>Genome assembly for a Yunnan-Guizhou Plateau 3E fish, Anabarilius grahami (Regan), and its evolutionary and genetic applications.</title>
        <authorList>
            <person name="Jiang W."/>
        </authorList>
    </citation>
    <scope>NUCLEOTIDE SEQUENCE [LARGE SCALE GENOMIC DNA]</scope>
    <source>
        <strain evidence="2">AG-KIZ</strain>
        <tissue evidence="2">Muscle</tissue>
    </source>
</reference>
<dbReference type="EMBL" id="RJVU01016178">
    <property type="protein sequence ID" value="ROL52380.1"/>
    <property type="molecule type" value="Genomic_DNA"/>
</dbReference>
<feature type="compositionally biased region" description="Pro residues" evidence="1">
    <location>
        <begin position="314"/>
        <end position="337"/>
    </location>
</feature>
<comment type="caution">
    <text evidence="2">The sequence shown here is derived from an EMBL/GenBank/DDBJ whole genome shotgun (WGS) entry which is preliminary data.</text>
</comment>
<gene>
    <name evidence="2" type="ORF">DPX16_6609</name>
</gene>
<feature type="compositionally biased region" description="Pro residues" evidence="1">
    <location>
        <begin position="248"/>
        <end position="263"/>
    </location>
</feature>